<dbReference type="Proteomes" id="UP001596417">
    <property type="component" value="Unassembled WGS sequence"/>
</dbReference>
<dbReference type="RefSeq" id="WP_390207107.1">
    <property type="nucleotide sequence ID" value="NZ_JBHTAX010000007.1"/>
</dbReference>
<keyword evidence="3" id="KW-1185">Reference proteome</keyword>
<dbReference type="AlphaFoldDB" id="A0ABD5YW23"/>
<dbReference type="EMBL" id="JBHTAX010000007">
    <property type="protein sequence ID" value="MFC7193273.1"/>
    <property type="molecule type" value="Genomic_DNA"/>
</dbReference>
<organism evidence="2 3">
    <name type="scientific">Halocatena marina</name>
    <dbReference type="NCBI Taxonomy" id="2934937"/>
    <lineage>
        <taxon>Archaea</taxon>
        <taxon>Methanobacteriati</taxon>
        <taxon>Methanobacteriota</taxon>
        <taxon>Stenosarchaea group</taxon>
        <taxon>Halobacteria</taxon>
        <taxon>Halobacteriales</taxon>
        <taxon>Natronomonadaceae</taxon>
        <taxon>Halocatena</taxon>
    </lineage>
</organism>
<accession>A0ABD5YW23</accession>
<gene>
    <name evidence="2" type="ORF">ACFQL7_28115</name>
</gene>
<evidence type="ECO:0000256" key="1">
    <source>
        <dbReference type="SAM" id="MobiDB-lite"/>
    </source>
</evidence>
<proteinExistence type="predicted"/>
<sequence>MTQQDVTRRQIVRFLSTAAIGSIAGCAGTKQINQQETGTSDRSSQADPITTPSTWISESTTTRVPTTNSPPPETAQATEPPATETPADEATTETPSKPGYKDYHWHGRLFFEINGDLIDFSQSKYYLKNLQQKRPETVYFHFHKSAHGVNEWSNEKKTVTFARALNLLPTIEYARRRGSDVITYNGRTYRASASGTSIDVYRGTEKISPQTYTIQHDDDFWVRIGTRKSRTTASDTRSGKLIVAINNQRLTFTSNGDSRIGTNRFNIRTNSPPYTWYSSGEPVTLAEALNTLSGITYRSGPGVRR</sequence>
<protein>
    <submittedName>
        <fullName evidence="2">Uncharacterized protein</fullName>
    </submittedName>
</protein>
<name>A0ABD5YW23_9EURY</name>
<evidence type="ECO:0000313" key="3">
    <source>
        <dbReference type="Proteomes" id="UP001596417"/>
    </source>
</evidence>
<feature type="region of interest" description="Disordered" evidence="1">
    <location>
        <begin position="31"/>
        <end position="99"/>
    </location>
</feature>
<reference evidence="2 3" key="1">
    <citation type="journal article" date="2019" name="Int. J. Syst. Evol. Microbiol.">
        <title>The Global Catalogue of Microorganisms (GCM) 10K type strain sequencing project: providing services to taxonomists for standard genome sequencing and annotation.</title>
        <authorList>
            <consortium name="The Broad Institute Genomics Platform"/>
            <consortium name="The Broad Institute Genome Sequencing Center for Infectious Disease"/>
            <person name="Wu L."/>
            <person name="Ma J."/>
        </authorList>
    </citation>
    <scope>NUCLEOTIDE SEQUENCE [LARGE SCALE GENOMIC DNA]</scope>
    <source>
        <strain evidence="2 3">RDMS1</strain>
    </source>
</reference>
<feature type="compositionally biased region" description="Low complexity" evidence="1">
    <location>
        <begin position="74"/>
        <end position="85"/>
    </location>
</feature>
<comment type="caution">
    <text evidence="2">The sequence shown here is derived from an EMBL/GenBank/DDBJ whole genome shotgun (WGS) entry which is preliminary data.</text>
</comment>
<evidence type="ECO:0000313" key="2">
    <source>
        <dbReference type="EMBL" id="MFC7193273.1"/>
    </source>
</evidence>
<feature type="compositionally biased region" description="Polar residues" evidence="1">
    <location>
        <begin position="31"/>
        <end position="67"/>
    </location>
</feature>